<sequence>MTSRDKIAIIILTFNRFIDFQLALKSALMQKEVPFHIFVFDNGSRKPVSGIIRKNPRVTYVRHAKNIGFAANFKFSTNYVKNKGFKFSFLLGDDDIIAYSYVLRDLLTLMKKNKDIHVARGGYVEFINKIPQFTRITIHDDGHYRKLSVLSEIDKALALHLTSYSGILFKNEMFEPYFCPFDDLITPLITPLLKILTKKKFAFLPNKITMFIKIEHPQLARDVYDENISNQDALEKSFKLLGKQYQRYVSLTELINYKIYSQNKKNVSKYYRECLNLHEGFKAIPYIIAFYVPVSVLRPLKNAYRSIVSFLVNQKIEDRHQYLVKEI</sequence>
<protein>
    <recommendedName>
        <fullName evidence="1">Glycosyltransferase 2-like domain-containing protein</fullName>
    </recommendedName>
</protein>
<proteinExistence type="predicted"/>
<dbReference type="Proteomes" id="UP000177199">
    <property type="component" value="Unassembled WGS sequence"/>
</dbReference>
<dbReference type="AlphaFoldDB" id="A0A1F7HEV3"/>
<comment type="caution">
    <text evidence="2">The sequence shown here is derived from an EMBL/GenBank/DDBJ whole genome shotgun (WGS) entry which is preliminary data.</text>
</comment>
<evidence type="ECO:0000313" key="3">
    <source>
        <dbReference type="Proteomes" id="UP000177199"/>
    </source>
</evidence>
<dbReference type="InterPro" id="IPR001173">
    <property type="entry name" value="Glyco_trans_2-like"/>
</dbReference>
<reference evidence="2 3" key="1">
    <citation type="journal article" date="2016" name="Nat. Commun.">
        <title>Thousands of microbial genomes shed light on interconnected biogeochemical processes in an aquifer system.</title>
        <authorList>
            <person name="Anantharaman K."/>
            <person name="Brown C.T."/>
            <person name="Hug L.A."/>
            <person name="Sharon I."/>
            <person name="Castelle C.J."/>
            <person name="Probst A.J."/>
            <person name="Thomas B.C."/>
            <person name="Singh A."/>
            <person name="Wilkins M.J."/>
            <person name="Karaoz U."/>
            <person name="Brodie E.L."/>
            <person name="Williams K.H."/>
            <person name="Hubbard S.S."/>
            <person name="Banfield J.F."/>
        </authorList>
    </citation>
    <scope>NUCLEOTIDE SEQUENCE [LARGE SCALE GENOMIC DNA]</scope>
</reference>
<evidence type="ECO:0000259" key="1">
    <source>
        <dbReference type="Pfam" id="PF00535"/>
    </source>
</evidence>
<name>A0A1F7HEV3_9BACT</name>
<dbReference type="InterPro" id="IPR029044">
    <property type="entry name" value="Nucleotide-diphossugar_trans"/>
</dbReference>
<gene>
    <name evidence="2" type="ORF">A3F29_01855</name>
</gene>
<feature type="domain" description="Glycosyltransferase 2-like" evidence="1">
    <location>
        <begin position="9"/>
        <end position="125"/>
    </location>
</feature>
<evidence type="ECO:0000313" key="2">
    <source>
        <dbReference type="EMBL" id="OGK29797.1"/>
    </source>
</evidence>
<dbReference type="Pfam" id="PF00535">
    <property type="entry name" value="Glycos_transf_2"/>
    <property type="match status" value="1"/>
</dbReference>
<dbReference type="SUPFAM" id="SSF53448">
    <property type="entry name" value="Nucleotide-diphospho-sugar transferases"/>
    <property type="match status" value="1"/>
</dbReference>
<organism evidence="2 3">
    <name type="scientific">Candidatus Roizmanbacteria bacterium RIFCSPHIGHO2_12_FULL_33_9</name>
    <dbReference type="NCBI Taxonomy" id="1802045"/>
    <lineage>
        <taxon>Bacteria</taxon>
        <taxon>Candidatus Roizmaniibacteriota</taxon>
    </lineage>
</organism>
<dbReference type="EMBL" id="MFZV01000057">
    <property type="protein sequence ID" value="OGK29797.1"/>
    <property type="molecule type" value="Genomic_DNA"/>
</dbReference>
<accession>A0A1F7HEV3</accession>
<dbReference type="Gene3D" id="3.90.550.10">
    <property type="entry name" value="Spore Coat Polysaccharide Biosynthesis Protein SpsA, Chain A"/>
    <property type="match status" value="1"/>
</dbReference>